<gene>
    <name evidence="1" type="ORF">NGATSA_2062200</name>
</gene>
<sequence length="64" mass="6878">LSSTTTTALGVRRPPAWPLKAPWTSYCNPALLRLCTFLDGPSMKKTWKFPPGRPSCGASLSGTV</sequence>
<organism evidence="1">
    <name type="scientific">Nannochloropsis gaditana (strain CCMP526)</name>
    <name type="common">Green microalga</name>
    <name type="synonym">Microchloropsis gaditana</name>
    <dbReference type="NCBI Taxonomy" id="1093141"/>
    <lineage>
        <taxon>Eukaryota</taxon>
        <taxon>Sar</taxon>
        <taxon>Stramenopiles</taxon>
        <taxon>Ochrophyta</taxon>
        <taxon>Eustigmatophyceae</taxon>
        <taxon>Eustigmatales</taxon>
        <taxon>Monodopsidaceae</taxon>
        <taxon>Nannochloropsis</taxon>
    </lineage>
</organism>
<accession>I2CQA6</accession>
<reference evidence="1" key="1">
    <citation type="journal article" date="2012" name="Bioengineered">
        <title>Additional insights into the genome of the oleaginous model alga Nannochloropsis gaditana.</title>
        <authorList>
            <person name="Jinkerson R.E."/>
            <person name="Radakovits R."/>
            <person name="Posewitz M.C."/>
        </authorList>
    </citation>
    <scope>NUCLEOTIDE SEQUENCE</scope>
    <source>
        <strain evidence="1">CCMP526</strain>
    </source>
</reference>
<feature type="non-terminal residue" evidence="1">
    <location>
        <position position="1"/>
    </location>
</feature>
<dbReference type="EMBL" id="JU973756">
    <property type="protein sequence ID" value="AFJ69089.1"/>
    <property type="molecule type" value="mRNA"/>
</dbReference>
<protein>
    <submittedName>
        <fullName evidence="1">Uncharacterized protein</fullName>
    </submittedName>
</protein>
<proteinExistence type="evidence at transcript level"/>
<name>I2CQA6_NANGC</name>
<reference evidence="1" key="2">
    <citation type="journal article" date="2012" name="Nat. Commun.">
        <title>Draft genome sequence and genetic transformation of the oleaginous alga Nannochloropis gaditana.</title>
        <authorList>
            <person name="Radakovits R."/>
            <person name="Jinkerson R.E."/>
            <person name="Fuerstenberg S.I."/>
            <person name="Tae H."/>
            <person name="Settlage R.E."/>
            <person name="Boore J.L."/>
            <person name="Posewitz M.C."/>
        </authorList>
    </citation>
    <scope>NUCLEOTIDE SEQUENCE</scope>
    <source>
        <strain evidence="1">CCMP526</strain>
    </source>
</reference>
<evidence type="ECO:0000313" key="1">
    <source>
        <dbReference type="EMBL" id="AFJ69089.1"/>
    </source>
</evidence>
<dbReference type="AlphaFoldDB" id="I2CQA6"/>